<dbReference type="AlphaFoldDB" id="A0A0S4TYC5"/>
<feature type="domain" description="Replication-associated protein ORF2/G2P" evidence="1">
    <location>
        <begin position="7"/>
        <end position="90"/>
    </location>
</feature>
<dbReference type="InterPro" id="IPR056906">
    <property type="entry name" value="ORF2/G2P_dom"/>
</dbReference>
<dbReference type="EMBL" id="LN899819">
    <property type="protein sequence ID" value="CUV15010.1"/>
    <property type="molecule type" value="Genomic_DNA"/>
</dbReference>
<evidence type="ECO:0000259" key="1">
    <source>
        <dbReference type="Pfam" id="PF23343"/>
    </source>
</evidence>
<gene>
    <name evidence="2" type="ORF">RUN39_v1_1080003</name>
</gene>
<organism evidence="2">
    <name type="scientific">Ralstonia solanacearum</name>
    <name type="common">Pseudomonas solanacearum</name>
    <dbReference type="NCBI Taxonomy" id="305"/>
    <lineage>
        <taxon>Bacteria</taxon>
        <taxon>Pseudomonadati</taxon>
        <taxon>Pseudomonadota</taxon>
        <taxon>Betaproteobacteria</taxon>
        <taxon>Burkholderiales</taxon>
        <taxon>Burkholderiaceae</taxon>
        <taxon>Ralstonia</taxon>
        <taxon>Ralstonia solanacearum species complex</taxon>
    </lineage>
</organism>
<protein>
    <recommendedName>
        <fullName evidence="1">Replication-associated protein ORF2/G2P domain-containing protein</fullName>
    </recommendedName>
</protein>
<sequence>MHTSSTRSLRADGERFHFVAVLEFHQSGGIHIHAGVHGFRDADALREHWYAVVGVAEGNVDIQGPNSKGRKRISGAHKVAAYLSKYITKGTGHKLNERRYWASKGIDIPERFTIGQYRSGTDEKSFTDALDDTMRWLVGNGANFQRMMAYVSHGRKAFWFAMAATGHVEPVELDHDDDDSVVFAYS</sequence>
<dbReference type="Pfam" id="PF23343">
    <property type="entry name" value="REP_ORF2-G2P"/>
    <property type="match status" value="1"/>
</dbReference>
<accession>A0A0S4TYC5</accession>
<name>A0A0S4TYC5_RALSL</name>
<reference evidence="2" key="1">
    <citation type="submission" date="2015-10" db="EMBL/GenBank/DDBJ databases">
        <authorList>
            <person name="Gilbert D.G."/>
        </authorList>
    </citation>
    <scope>NUCLEOTIDE SEQUENCE</scope>
    <source>
        <strain evidence="2">Phyl III-seqv23</strain>
    </source>
</reference>
<evidence type="ECO:0000313" key="2">
    <source>
        <dbReference type="EMBL" id="CUV15010.1"/>
    </source>
</evidence>
<proteinExistence type="predicted"/>